<dbReference type="InterPro" id="IPR051173">
    <property type="entry name" value="Ca_channel_alpha-2/delta"/>
</dbReference>
<evidence type="ECO:0000313" key="2">
    <source>
        <dbReference type="Proteomes" id="UP000886998"/>
    </source>
</evidence>
<dbReference type="Pfam" id="PF22673">
    <property type="entry name" value="MCP-like_PDC_1"/>
    <property type="match status" value="1"/>
</dbReference>
<evidence type="ECO:0000313" key="1">
    <source>
        <dbReference type="EMBL" id="GFY69299.1"/>
    </source>
</evidence>
<dbReference type="AlphaFoldDB" id="A0A8X6YGT2"/>
<protein>
    <submittedName>
        <fullName evidence="1">VWFA and cache domain-containing protein 1</fullName>
    </submittedName>
</protein>
<dbReference type="GO" id="GO:0005245">
    <property type="term" value="F:voltage-gated calcium channel activity"/>
    <property type="evidence" value="ECO:0007669"/>
    <property type="project" value="TreeGrafter"/>
</dbReference>
<name>A0A8X6YGT2_9ARAC</name>
<keyword evidence="2" id="KW-1185">Reference proteome</keyword>
<dbReference type="PANTHER" id="PTHR10166">
    <property type="entry name" value="VOLTAGE-DEPENDENT CALCIUM CHANNEL SUBUNIT ALPHA-2/DELTA-RELATED"/>
    <property type="match status" value="1"/>
</dbReference>
<dbReference type="OrthoDB" id="6434588at2759"/>
<comment type="caution">
    <text evidence="1">The sequence shown here is derived from an EMBL/GenBank/DDBJ whole genome shotgun (WGS) entry which is preliminary data.</text>
</comment>
<dbReference type="CDD" id="cd18774">
    <property type="entry name" value="PDC2_HK_sensor"/>
    <property type="match status" value="1"/>
</dbReference>
<reference evidence="1" key="1">
    <citation type="submission" date="2020-08" db="EMBL/GenBank/DDBJ databases">
        <title>Multicomponent nature underlies the extraordinary mechanical properties of spider dragline silk.</title>
        <authorList>
            <person name="Kono N."/>
            <person name="Nakamura H."/>
            <person name="Mori M."/>
            <person name="Yoshida Y."/>
            <person name="Ohtoshi R."/>
            <person name="Malay A.D."/>
            <person name="Moran D.A.P."/>
            <person name="Tomita M."/>
            <person name="Numata K."/>
            <person name="Arakawa K."/>
        </authorList>
    </citation>
    <scope>NUCLEOTIDE SEQUENCE</scope>
</reference>
<sequence length="464" mass="53026">MLQFGSAKTIGKHILGQLSFHDKVGNQKSKSHVVINTYALIDDDRPVMYETDFMQDIAQQNFKKYSIHPKVTKRIRYFCYNWRHFSKFSKSPSSKPVFSLPYFDSVNKGMVVSMSQQVFNGKNIFGITGIDVSLADLTENISYFTNSESLYVFLMDETGIALTHPSFSHPTYTNWHVHTFIWHLEDKLRFQKYYKAMLREPRGQIAIPFKLPKAQNKDESTVEEKVAIYNWKKVEGTPYIVCVVAIEPTKTKKALKDLIFSGRGEFSYHRIDIMPTATSCRHMKQLSSLGATAIFLSASCFKSPYTYIREEENFKTVLGYMTYLKDRKNVINNPGLKDGIRNEVLALAQITSAWKAAAENEEFSNYIVRRFVATSKSAFLVYPATLMDKSYDATRRDWYIRALEHPGKIILTAPYLDVGGAGYVITLSHTIFEGKPNAMHSLDDNIVAVMGIDFTFGYFYKAAS</sequence>
<dbReference type="EMBL" id="BMAV01017540">
    <property type="protein sequence ID" value="GFY69299.1"/>
    <property type="molecule type" value="Genomic_DNA"/>
</dbReference>
<dbReference type="Proteomes" id="UP000886998">
    <property type="component" value="Unassembled WGS sequence"/>
</dbReference>
<gene>
    <name evidence="1" type="primary">CACHD1</name>
    <name evidence="1" type="ORF">TNIN_451181</name>
</gene>
<dbReference type="PANTHER" id="PTHR10166:SF66">
    <property type="entry name" value="VWFA AND CACHE DOMAIN-CONTAINING PROTEIN CG16868"/>
    <property type="match status" value="1"/>
</dbReference>
<accession>A0A8X6YGT2</accession>
<proteinExistence type="predicted"/>
<dbReference type="GO" id="GO:0005891">
    <property type="term" value="C:voltage-gated calcium channel complex"/>
    <property type="evidence" value="ECO:0007669"/>
    <property type="project" value="TreeGrafter"/>
</dbReference>
<dbReference type="FunFam" id="3.30.450.20:FF:000024">
    <property type="entry name" value="VWFA and cache domain-containing protein 1"/>
    <property type="match status" value="1"/>
</dbReference>
<organism evidence="1 2">
    <name type="scientific">Trichonephila inaurata madagascariensis</name>
    <dbReference type="NCBI Taxonomy" id="2747483"/>
    <lineage>
        <taxon>Eukaryota</taxon>
        <taxon>Metazoa</taxon>
        <taxon>Ecdysozoa</taxon>
        <taxon>Arthropoda</taxon>
        <taxon>Chelicerata</taxon>
        <taxon>Arachnida</taxon>
        <taxon>Araneae</taxon>
        <taxon>Araneomorphae</taxon>
        <taxon>Entelegynae</taxon>
        <taxon>Araneoidea</taxon>
        <taxon>Nephilidae</taxon>
        <taxon>Trichonephila</taxon>
        <taxon>Trichonephila inaurata</taxon>
    </lineage>
</organism>
<dbReference type="Gene3D" id="3.30.450.20">
    <property type="entry name" value="PAS domain"/>
    <property type="match status" value="2"/>
</dbReference>